<sequence length="334" mass="38097">MDTSVDNIVDTKTIEETEFDKWVKKSVAKAASKHIKRKTFFADKLNIEIKVNGSHEGTFSILVDKSIDDKKKWLTVQPYDYKGHDVFIEGDADVIRKILKRHASLEEEIEKKTVSVTIKKNDDKNLLQQLKWYFTVSEEFLFIKDNQYLNLKLMLAVFSLGCATCGIFTYLITSDKNSAAMLNTLCVLAAFAIFPLAIINRNAFEHFTRILLNVGITLVGVLISLNVFMLLYKVYSGGNEKLRIYIPMVFFLFIFSIILCYYVAAAAYFLWTIVSKLCVKLFAFNKSEEGDGYEFKVRNSVLLKIIAVISTILALIAYVTPILSPVLEMFKDKT</sequence>
<keyword evidence="2" id="KW-0614">Plasmid</keyword>
<organism evidence="2 3">
    <name type="scientific">Butyrivibrio proteoclasticus (strain ATCC 51982 / DSM 14932 / B316)</name>
    <name type="common">Clostridium proteoclasticum</name>
    <dbReference type="NCBI Taxonomy" id="515622"/>
    <lineage>
        <taxon>Bacteria</taxon>
        <taxon>Bacillati</taxon>
        <taxon>Bacillota</taxon>
        <taxon>Clostridia</taxon>
        <taxon>Lachnospirales</taxon>
        <taxon>Lachnospiraceae</taxon>
        <taxon>Butyrivibrio</taxon>
    </lineage>
</organism>
<reference evidence="2 3" key="1">
    <citation type="journal article" date="2010" name="PLoS ONE">
        <title>The glycobiome of the rumen bacterium Butyrivibrio proteoclasticus B316(T) highlights adaptation to a polysaccharide-rich environment.</title>
        <authorList>
            <person name="Kelly W.J."/>
            <person name="Leahy S.C."/>
            <person name="Altermann E."/>
            <person name="Yeoman C.J."/>
            <person name="Dunne J.C."/>
            <person name="Kong Z."/>
            <person name="Pacheco D.M."/>
            <person name="Li D."/>
            <person name="Noel S.J."/>
            <person name="Moon C.D."/>
            <person name="Cookson A.L."/>
            <person name="Attwood G.T."/>
        </authorList>
    </citation>
    <scope>NUCLEOTIDE SEQUENCE [LARGE SCALE GENOMIC DNA]</scope>
    <source>
        <strain evidence="3">ATCC 51982 / DSM 14932 / B316</strain>
        <plasmid evidence="3">Plasmid pCY186</plasmid>
    </source>
</reference>
<evidence type="ECO:0000256" key="1">
    <source>
        <dbReference type="SAM" id="Phobius"/>
    </source>
</evidence>
<protein>
    <submittedName>
        <fullName evidence="2">Uncharacterized protein</fullName>
    </submittedName>
</protein>
<feature type="transmembrane region" description="Helical" evidence="1">
    <location>
        <begin position="179"/>
        <end position="198"/>
    </location>
</feature>
<keyword evidence="1" id="KW-0472">Membrane</keyword>
<dbReference type="EMBL" id="CP001813">
    <property type="protein sequence ID" value="ADL36436.1"/>
    <property type="molecule type" value="Genomic_DNA"/>
</dbReference>
<evidence type="ECO:0000313" key="3">
    <source>
        <dbReference type="Proteomes" id="UP000001299"/>
    </source>
</evidence>
<gene>
    <name evidence="2" type="ordered locus">bpr_IV071</name>
</gene>
<proteinExistence type="predicted"/>
<name>E0S4V4_BUTPB</name>
<dbReference type="HOGENOM" id="CLU_830750_0_0_9"/>
<keyword evidence="3" id="KW-1185">Reference proteome</keyword>
<geneLocation type="plasmid" evidence="2 3">
    <name>pCY186</name>
</geneLocation>
<accession>E0S4V4</accession>
<feature type="transmembrane region" description="Helical" evidence="1">
    <location>
        <begin position="244"/>
        <end position="271"/>
    </location>
</feature>
<dbReference type="eggNOG" id="ENOG5030KV7">
    <property type="taxonomic scope" value="Bacteria"/>
</dbReference>
<dbReference type="RefSeq" id="WP_013283084.1">
    <property type="nucleotide sequence ID" value="NC_014390.1"/>
</dbReference>
<dbReference type="Proteomes" id="UP000001299">
    <property type="component" value="Plasmid pCY186"/>
</dbReference>
<evidence type="ECO:0000313" key="2">
    <source>
        <dbReference type="EMBL" id="ADL36436.1"/>
    </source>
</evidence>
<feature type="transmembrane region" description="Helical" evidence="1">
    <location>
        <begin position="153"/>
        <end position="173"/>
    </location>
</feature>
<feature type="transmembrane region" description="Helical" evidence="1">
    <location>
        <begin position="210"/>
        <end position="232"/>
    </location>
</feature>
<keyword evidence="1" id="KW-1133">Transmembrane helix</keyword>
<keyword evidence="1" id="KW-0812">Transmembrane</keyword>
<dbReference type="KEGG" id="bpb:bpr_IV071"/>
<feature type="transmembrane region" description="Helical" evidence="1">
    <location>
        <begin position="301"/>
        <end position="323"/>
    </location>
</feature>
<dbReference type="AlphaFoldDB" id="E0S4V4"/>